<evidence type="ECO:0000313" key="1">
    <source>
        <dbReference type="EMBL" id="OIW22270.1"/>
    </source>
</evidence>
<keyword evidence="2" id="KW-1185">Reference proteome</keyword>
<organism evidence="1 2">
    <name type="scientific">Coniochaeta ligniaria NRRL 30616</name>
    <dbReference type="NCBI Taxonomy" id="1408157"/>
    <lineage>
        <taxon>Eukaryota</taxon>
        <taxon>Fungi</taxon>
        <taxon>Dikarya</taxon>
        <taxon>Ascomycota</taxon>
        <taxon>Pezizomycotina</taxon>
        <taxon>Sordariomycetes</taxon>
        <taxon>Sordariomycetidae</taxon>
        <taxon>Coniochaetales</taxon>
        <taxon>Coniochaetaceae</taxon>
        <taxon>Coniochaeta</taxon>
    </lineage>
</organism>
<dbReference type="Proteomes" id="UP000182658">
    <property type="component" value="Unassembled WGS sequence"/>
</dbReference>
<proteinExistence type="predicted"/>
<sequence length="281" mass="30588">MNWTNKDESLPIERRYCPLQIPPISCWKTCTVSPAVNRYLDLLIADLPRNLACIPTVIPSSPLCPLHYVFHTQPYSSFGIRIQVSIAALNAANPADPTAAAWRASLREPIHRPRTDEPIDGDIEDEHLGAALAGRIKGVEQTVRVVVDACFAVVVAVMICCGPKPPQNLASSVVMEARQSVTVIASIDGTGTSVVVTDVSGVYGYGRRTKIVKIRPVDADGTPLVPRDVAHATNQPKASGFALQRSHSYVPSPVYESKIYPLTDLDPVVDISPYDRCHENE</sequence>
<gene>
    <name evidence="1" type="ORF">CONLIGDRAFT_720004</name>
</gene>
<dbReference type="EMBL" id="KV875126">
    <property type="protein sequence ID" value="OIW22270.1"/>
    <property type="molecule type" value="Genomic_DNA"/>
</dbReference>
<accession>A0A1J7I418</accession>
<protein>
    <submittedName>
        <fullName evidence="1">Uncharacterized protein</fullName>
    </submittedName>
</protein>
<reference evidence="1 2" key="1">
    <citation type="submission" date="2016-10" db="EMBL/GenBank/DDBJ databases">
        <title>Draft genome sequence of Coniochaeta ligniaria NRRL30616, a lignocellulolytic fungus for bioabatement of inhibitors in plant biomass hydrolysates.</title>
        <authorList>
            <consortium name="DOE Joint Genome Institute"/>
            <person name="Jimenez D.J."/>
            <person name="Hector R.E."/>
            <person name="Riley R."/>
            <person name="Sun H."/>
            <person name="Grigoriev I.V."/>
            <person name="Van Elsas J.D."/>
            <person name="Nichols N.N."/>
        </authorList>
    </citation>
    <scope>NUCLEOTIDE SEQUENCE [LARGE SCALE GENOMIC DNA]</scope>
    <source>
        <strain evidence="1 2">NRRL 30616</strain>
    </source>
</reference>
<evidence type="ECO:0000313" key="2">
    <source>
        <dbReference type="Proteomes" id="UP000182658"/>
    </source>
</evidence>
<dbReference type="AlphaFoldDB" id="A0A1J7I418"/>
<name>A0A1J7I418_9PEZI</name>
<dbReference type="InParanoid" id="A0A1J7I418"/>